<dbReference type="RefSeq" id="WP_066133154.1">
    <property type="nucleotide sequence ID" value="NZ_CP014525.1"/>
</dbReference>
<name>A0A143DC90_9PROT</name>
<proteinExistence type="predicted"/>
<organism evidence="1 2">
    <name type="scientific">Haematospirillum jordaniae</name>
    <dbReference type="NCBI Taxonomy" id="1549855"/>
    <lineage>
        <taxon>Bacteria</taxon>
        <taxon>Pseudomonadati</taxon>
        <taxon>Pseudomonadota</taxon>
        <taxon>Alphaproteobacteria</taxon>
        <taxon>Rhodospirillales</taxon>
        <taxon>Novispirillaceae</taxon>
        <taxon>Haematospirillum</taxon>
    </lineage>
</organism>
<dbReference type="Proteomes" id="UP000076066">
    <property type="component" value="Chromosome"/>
</dbReference>
<gene>
    <name evidence="1" type="ORF">AY555_02785</name>
</gene>
<protein>
    <recommendedName>
        <fullName evidence="3">HK97 gp10 family phage protein</fullName>
    </recommendedName>
</protein>
<evidence type="ECO:0000313" key="2">
    <source>
        <dbReference type="Proteomes" id="UP000076066"/>
    </source>
</evidence>
<sequence>MAREQSAMEINTRLSGFSRLDFDRNPIRRELRKLGSMVARDARKLVRTRKPSSPGTNPGRQTGALFRSIRSKVGRQGFLVAVAPFRNEELMRKKAYYPAFLLYGAERKPGGRLLPRNNYMADVMQRHRNTVQERLSVVLVQAIVPRRGGSR</sequence>
<keyword evidence="2" id="KW-1185">Reference proteome</keyword>
<accession>A0A143DC90</accession>
<evidence type="ECO:0008006" key="3">
    <source>
        <dbReference type="Google" id="ProtNLM"/>
    </source>
</evidence>
<dbReference type="OrthoDB" id="6876814at2"/>
<dbReference type="EMBL" id="CP014525">
    <property type="protein sequence ID" value="AMW34286.1"/>
    <property type="molecule type" value="Genomic_DNA"/>
</dbReference>
<evidence type="ECO:0000313" key="1">
    <source>
        <dbReference type="EMBL" id="AMW34286.1"/>
    </source>
</evidence>
<dbReference type="GeneID" id="53316077"/>
<dbReference type="STRING" id="1549855.AY555_02785"/>
<reference evidence="1 2" key="1">
    <citation type="submission" date="2016-02" db="EMBL/GenBank/DDBJ databases">
        <title>Complete Genome of H5569, the type strain of the newly described species Haematospirillium jordaniae.</title>
        <authorList>
            <person name="Nicholson A.C."/>
            <person name="Humrighouse B.W."/>
            <person name="Loparov V."/>
            <person name="McQuiston J.R."/>
        </authorList>
    </citation>
    <scope>NUCLEOTIDE SEQUENCE [LARGE SCALE GENOMIC DNA]</scope>
    <source>
        <strain evidence="1 2">H5569</strain>
    </source>
</reference>
<dbReference type="AlphaFoldDB" id="A0A143DC90"/>
<dbReference type="KEGG" id="hjo:AY555_02785"/>